<accession>A0A6N8FZV1</accession>
<dbReference type="GO" id="GO:0016747">
    <property type="term" value="F:acyltransferase activity, transferring groups other than amino-acyl groups"/>
    <property type="evidence" value="ECO:0007669"/>
    <property type="project" value="InterPro"/>
</dbReference>
<evidence type="ECO:0000313" key="2">
    <source>
        <dbReference type="EMBL" id="MUL37855.1"/>
    </source>
</evidence>
<protein>
    <submittedName>
        <fullName evidence="2">GNAT family N-acetyltransferase</fullName>
    </submittedName>
</protein>
<comment type="caution">
    <text evidence="2">The sequence shown here is derived from an EMBL/GenBank/DDBJ whole genome shotgun (WGS) entry which is preliminary data.</text>
</comment>
<dbReference type="RefSeq" id="WP_105219877.1">
    <property type="nucleotide sequence ID" value="NZ_CAWNSU010000049.1"/>
</dbReference>
<dbReference type="InterPro" id="IPR000182">
    <property type="entry name" value="GNAT_dom"/>
</dbReference>
<dbReference type="PANTHER" id="PTHR43792:SF1">
    <property type="entry name" value="N-ACETYLTRANSFERASE DOMAIN-CONTAINING PROTEIN"/>
    <property type="match status" value="1"/>
</dbReference>
<organism evidence="2 3">
    <name type="scientific">Gloeocapsopsis dulcis AAB1 = 1H9</name>
    <dbReference type="NCBI Taxonomy" id="1433147"/>
    <lineage>
        <taxon>Bacteria</taxon>
        <taxon>Bacillati</taxon>
        <taxon>Cyanobacteriota</taxon>
        <taxon>Cyanophyceae</taxon>
        <taxon>Oscillatoriophycideae</taxon>
        <taxon>Chroococcales</taxon>
        <taxon>Chroococcaceae</taxon>
        <taxon>Gloeocapsopsis</taxon>
        <taxon>Gloeocapsopsis dulcis</taxon>
    </lineage>
</organism>
<evidence type="ECO:0000259" key="1">
    <source>
        <dbReference type="PROSITE" id="PS51186"/>
    </source>
</evidence>
<dbReference type="Pfam" id="PF13302">
    <property type="entry name" value="Acetyltransf_3"/>
    <property type="match status" value="1"/>
</dbReference>
<dbReference type="EMBL" id="NAPY01000027">
    <property type="protein sequence ID" value="MUL37855.1"/>
    <property type="molecule type" value="Genomic_DNA"/>
</dbReference>
<sequence>MKIFLETERLILRQFTEDDVANLFELNNDPEVTHFTPDVGQTFDYTTIQTKILPQYFAYYKQYNGYGCWAAVEKSSQAFIGWFYLRPAIHAAYFSSAFADRDDIELGYRLRQAAWGKGYATEGAKALIWKGFCELGMRRVFTVALAVNAASIRVMEKIGLKRKKRFLDESGNDLVIHALNKDEFESLSLI</sequence>
<feature type="domain" description="N-acetyltransferase" evidence="1">
    <location>
        <begin position="10"/>
        <end position="182"/>
    </location>
</feature>
<dbReference type="SUPFAM" id="SSF55729">
    <property type="entry name" value="Acyl-CoA N-acyltransferases (Nat)"/>
    <property type="match status" value="1"/>
</dbReference>
<dbReference type="PROSITE" id="PS51186">
    <property type="entry name" value="GNAT"/>
    <property type="match status" value="1"/>
</dbReference>
<dbReference type="PANTHER" id="PTHR43792">
    <property type="entry name" value="GNAT FAMILY, PUTATIVE (AFU_ORTHOLOGUE AFUA_3G00765)-RELATED-RELATED"/>
    <property type="match status" value="1"/>
</dbReference>
<evidence type="ECO:0000313" key="3">
    <source>
        <dbReference type="Proteomes" id="UP000441797"/>
    </source>
</evidence>
<keyword evidence="2" id="KW-0808">Transferase</keyword>
<dbReference type="InterPro" id="IPR051531">
    <property type="entry name" value="N-acetyltransferase"/>
</dbReference>
<dbReference type="Gene3D" id="3.40.630.30">
    <property type="match status" value="1"/>
</dbReference>
<reference evidence="2 3" key="1">
    <citation type="journal article" date="2019" name="Front. Microbiol.">
        <title>Genomic Features for Desiccation Tolerance and Sugar Biosynthesis in the Extremophile Gloeocapsopsis sp. UTEX B3054.</title>
        <authorList>
            <person name="Urrejola C."/>
            <person name="Alcorta J."/>
            <person name="Salas L."/>
            <person name="Vasquez M."/>
            <person name="Polz M.F."/>
            <person name="Vicuna R."/>
            <person name="Diez B."/>
        </authorList>
    </citation>
    <scope>NUCLEOTIDE SEQUENCE [LARGE SCALE GENOMIC DNA]</scope>
    <source>
        <strain evidence="2 3">1H9</strain>
    </source>
</reference>
<proteinExistence type="predicted"/>
<dbReference type="OrthoDB" id="9785602at2"/>
<name>A0A6N8FZV1_9CHRO</name>
<keyword evidence="3" id="KW-1185">Reference proteome</keyword>
<dbReference type="AlphaFoldDB" id="A0A6N8FZV1"/>
<dbReference type="Proteomes" id="UP000441797">
    <property type="component" value="Unassembled WGS sequence"/>
</dbReference>
<dbReference type="InterPro" id="IPR016181">
    <property type="entry name" value="Acyl_CoA_acyltransferase"/>
</dbReference>
<gene>
    <name evidence="2" type="ORF">BWI75_16355</name>
</gene>